<accession>A0ABP8Q4Y3</accession>
<name>A0ABP8Q4Y3_9GAMM</name>
<dbReference type="Gene3D" id="2.10.290.10">
    <property type="entry name" value="YfgJ-like"/>
    <property type="match status" value="1"/>
</dbReference>
<dbReference type="InterPro" id="IPR010807">
    <property type="entry name" value="YfgJ-like"/>
</dbReference>
<dbReference type="Pfam" id="PF07191">
    <property type="entry name" value="Zn_ribbon_6"/>
    <property type="match status" value="1"/>
</dbReference>
<reference evidence="2" key="1">
    <citation type="journal article" date="2019" name="Int. J. Syst. Evol. Microbiol.">
        <title>The Global Catalogue of Microorganisms (GCM) 10K type strain sequencing project: providing services to taxonomists for standard genome sequencing and annotation.</title>
        <authorList>
            <consortium name="The Broad Institute Genomics Platform"/>
            <consortium name="The Broad Institute Genome Sequencing Center for Infectious Disease"/>
            <person name="Wu L."/>
            <person name="Ma J."/>
        </authorList>
    </citation>
    <scope>NUCLEOTIDE SEQUENCE [LARGE SCALE GENOMIC DNA]</scope>
    <source>
        <strain evidence="2">JCM 32226</strain>
    </source>
</reference>
<proteinExistence type="predicted"/>
<organism evidence="1 2">
    <name type="scientific">Pseudaeromonas paramecii</name>
    <dbReference type="NCBI Taxonomy" id="2138166"/>
    <lineage>
        <taxon>Bacteria</taxon>
        <taxon>Pseudomonadati</taxon>
        <taxon>Pseudomonadota</taxon>
        <taxon>Gammaproteobacteria</taxon>
        <taxon>Aeromonadales</taxon>
        <taxon>Aeromonadaceae</taxon>
        <taxon>Pseudaeromonas</taxon>
    </lineage>
</organism>
<dbReference type="RefSeq" id="WP_345011570.1">
    <property type="nucleotide sequence ID" value="NZ_BAABFC010000010.1"/>
</dbReference>
<keyword evidence="2" id="KW-1185">Reference proteome</keyword>
<dbReference type="SUPFAM" id="SSF161187">
    <property type="entry name" value="YfgJ-like"/>
    <property type="match status" value="1"/>
</dbReference>
<dbReference type="EMBL" id="BAABFC010000010">
    <property type="protein sequence ID" value="GAA4497735.1"/>
    <property type="molecule type" value="Genomic_DNA"/>
</dbReference>
<dbReference type="InterPro" id="IPR029037">
    <property type="entry name" value="DUF1407/YfgJ-like_sf"/>
</dbReference>
<evidence type="ECO:0000313" key="1">
    <source>
        <dbReference type="EMBL" id="GAA4497735.1"/>
    </source>
</evidence>
<gene>
    <name evidence="1" type="ORF">GCM10023095_14740</name>
</gene>
<evidence type="ECO:0000313" key="2">
    <source>
        <dbReference type="Proteomes" id="UP001501321"/>
    </source>
</evidence>
<comment type="caution">
    <text evidence="1">The sequence shown here is derived from an EMBL/GenBank/DDBJ whole genome shotgun (WGS) entry which is preliminary data.</text>
</comment>
<sequence>MAYLLSCPACQAEGLDPRRSETSCTQCGKAFRLTPHCPDCDSELERVQACGAVDFFCNRCNNLVSKRAARYDIQPQ</sequence>
<protein>
    <submittedName>
        <fullName evidence="1">Zinc ribbon domain-containing protein</fullName>
    </submittedName>
</protein>
<dbReference type="Proteomes" id="UP001501321">
    <property type="component" value="Unassembled WGS sequence"/>
</dbReference>